<dbReference type="Proteomes" id="UP001596500">
    <property type="component" value="Unassembled WGS sequence"/>
</dbReference>
<keyword evidence="3" id="KW-1185">Reference proteome</keyword>
<comment type="caution">
    <text evidence="2">The sequence shown here is derived from an EMBL/GenBank/DDBJ whole genome shotgun (WGS) entry which is preliminary data.</text>
</comment>
<gene>
    <name evidence="2" type="ORF">ACFQNG_19350</name>
</gene>
<dbReference type="RefSeq" id="WP_379867554.1">
    <property type="nucleotide sequence ID" value="NZ_JBHTBW010000081.1"/>
</dbReference>
<evidence type="ECO:0000313" key="3">
    <source>
        <dbReference type="Proteomes" id="UP001596500"/>
    </source>
</evidence>
<evidence type="ECO:0000256" key="1">
    <source>
        <dbReference type="SAM" id="MobiDB-lite"/>
    </source>
</evidence>
<protein>
    <recommendedName>
        <fullName evidence="4">Arc family DNA-binding protein</fullName>
    </recommendedName>
</protein>
<sequence length="83" mass="9508">MDLFLKFVEENVDRPQGSKVERVVLLPKEMDKEFAHYCRKRNLSFNEAIIQLMAEALKNEKRPGGPATEENGPNANLFMNDAL</sequence>
<evidence type="ECO:0008006" key="4">
    <source>
        <dbReference type="Google" id="ProtNLM"/>
    </source>
</evidence>
<dbReference type="InterPro" id="IPR010985">
    <property type="entry name" value="Ribbon_hlx_hlx"/>
</dbReference>
<accession>A0ABW2RQE3</accession>
<dbReference type="SUPFAM" id="SSF47598">
    <property type="entry name" value="Ribbon-helix-helix"/>
    <property type="match status" value="1"/>
</dbReference>
<dbReference type="EMBL" id="JBHTBW010000081">
    <property type="protein sequence ID" value="MFC7443227.1"/>
    <property type="molecule type" value="Genomic_DNA"/>
</dbReference>
<evidence type="ECO:0000313" key="2">
    <source>
        <dbReference type="EMBL" id="MFC7443227.1"/>
    </source>
</evidence>
<feature type="region of interest" description="Disordered" evidence="1">
    <location>
        <begin position="60"/>
        <end position="83"/>
    </location>
</feature>
<name>A0ABW2RQE3_9BACL</name>
<organism evidence="2 3">
    <name type="scientific">Laceyella putida</name>
    <dbReference type="NCBI Taxonomy" id="110101"/>
    <lineage>
        <taxon>Bacteria</taxon>
        <taxon>Bacillati</taxon>
        <taxon>Bacillota</taxon>
        <taxon>Bacilli</taxon>
        <taxon>Bacillales</taxon>
        <taxon>Thermoactinomycetaceae</taxon>
        <taxon>Laceyella</taxon>
    </lineage>
</organism>
<reference evidence="3" key="1">
    <citation type="journal article" date="2019" name="Int. J. Syst. Evol. Microbiol.">
        <title>The Global Catalogue of Microorganisms (GCM) 10K type strain sequencing project: providing services to taxonomists for standard genome sequencing and annotation.</title>
        <authorList>
            <consortium name="The Broad Institute Genomics Platform"/>
            <consortium name="The Broad Institute Genome Sequencing Center for Infectious Disease"/>
            <person name="Wu L."/>
            <person name="Ma J."/>
        </authorList>
    </citation>
    <scope>NUCLEOTIDE SEQUENCE [LARGE SCALE GENOMIC DNA]</scope>
    <source>
        <strain evidence="3">CGMCC 1.12942</strain>
    </source>
</reference>
<proteinExistence type="predicted"/>